<name>A0ABQ6NBC3_9STRA</name>
<evidence type="ECO:0000256" key="2">
    <source>
        <dbReference type="SAM" id="MobiDB-lite"/>
    </source>
</evidence>
<evidence type="ECO:0000313" key="4">
    <source>
        <dbReference type="Proteomes" id="UP001165060"/>
    </source>
</evidence>
<dbReference type="PANTHER" id="PTHR22895">
    <property type="entry name" value="ARMADILLO REPEAT-CONTAINING PROTEIN 6"/>
    <property type="match status" value="1"/>
</dbReference>
<comment type="caution">
    <text evidence="3">The sequence shown here is derived from an EMBL/GenBank/DDBJ whole genome shotgun (WGS) entry which is preliminary data.</text>
</comment>
<dbReference type="InterPro" id="IPR000225">
    <property type="entry name" value="Armadillo"/>
</dbReference>
<dbReference type="InterPro" id="IPR016024">
    <property type="entry name" value="ARM-type_fold"/>
</dbReference>
<evidence type="ECO:0000313" key="3">
    <source>
        <dbReference type="EMBL" id="GMI52024.1"/>
    </source>
</evidence>
<proteinExistence type="predicted"/>
<dbReference type="PANTHER" id="PTHR22895:SF0">
    <property type="entry name" value="ARMADILLO REPEAT-CONTAINING PROTEIN 6"/>
    <property type="match status" value="1"/>
</dbReference>
<feature type="region of interest" description="Disordered" evidence="2">
    <location>
        <begin position="35"/>
        <end position="102"/>
    </location>
</feature>
<accession>A0ABQ6NBC3</accession>
<dbReference type="SMART" id="SM00185">
    <property type="entry name" value="ARM"/>
    <property type="match status" value="4"/>
</dbReference>
<dbReference type="EMBL" id="BRYB01006572">
    <property type="protein sequence ID" value="GMI52024.1"/>
    <property type="molecule type" value="Genomic_DNA"/>
</dbReference>
<keyword evidence="4" id="KW-1185">Reference proteome</keyword>
<keyword evidence="1" id="KW-0677">Repeat</keyword>
<dbReference type="SUPFAM" id="SSF48371">
    <property type="entry name" value="ARM repeat"/>
    <property type="match status" value="1"/>
</dbReference>
<reference evidence="3 4" key="1">
    <citation type="journal article" date="2023" name="Commun. Biol.">
        <title>Genome analysis of Parmales, the sister group of diatoms, reveals the evolutionary specialization of diatoms from phago-mixotrophs to photoautotrophs.</title>
        <authorList>
            <person name="Ban H."/>
            <person name="Sato S."/>
            <person name="Yoshikawa S."/>
            <person name="Yamada K."/>
            <person name="Nakamura Y."/>
            <person name="Ichinomiya M."/>
            <person name="Sato N."/>
            <person name="Blanc-Mathieu R."/>
            <person name="Endo H."/>
            <person name="Kuwata A."/>
            <person name="Ogata H."/>
        </authorList>
    </citation>
    <scope>NUCLEOTIDE SEQUENCE [LARGE SCALE GENOMIC DNA]</scope>
</reference>
<gene>
    <name evidence="3" type="ORF">TeGR_g7318</name>
</gene>
<dbReference type="Proteomes" id="UP001165060">
    <property type="component" value="Unassembled WGS sequence"/>
</dbReference>
<dbReference type="Gene3D" id="1.25.10.10">
    <property type="entry name" value="Leucine-rich Repeat Variant"/>
    <property type="match status" value="1"/>
</dbReference>
<dbReference type="InterPro" id="IPR011989">
    <property type="entry name" value="ARM-like"/>
</dbReference>
<protein>
    <submittedName>
        <fullName evidence="3">Uncharacterized protein</fullName>
    </submittedName>
</protein>
<evidence type="ECO:0000256" key="1">
    <source>
        <dbReference type="ARBA" id="ARBA00022737"/>
    </source>
</evidence>
<organism evidence="3 4">
    <name type="scientific">Tetraparma gracilis</name>
    <dbReference type="NCBI Taxonomy" id="2962635"/>
    <lineage>
        <taxon>Eukaryota</taxon>
        <taxon>Sar</taxon>
        <taxon>Stramenopiles</taxon>
        <taxon>Ochrophyta</taxon>
        <taxon>Bolidophyceae</taxon>
        <taxon>Parmales</taxon>
        <taxon>Triparmaceae</taxon>
        <taxon>Tetraparma</taxon>
    </lineage>
</organism>
<sequence>MSQDDIILSLRRSLAHQMQISTALSKKHPDIFASIVASLPPPPSDDNLPNAIPPSNTADASGLAISNMGDLPPPSPRPEDKDDETSNSDFTPIPQVTEEEAGTMFADSRNMERDRFFKARIAHGIDDDKNFDTPPVNCKAEVDKADKEGGYVAVMNAMRMYPEEEGVQRRGLKLLVGYAADDEHRVTMGSLGCVDLTVTAMTTYTPSSEGVAHFGLKTLSNLSFGCEDNRAVAGVKGSDAILRAMAQYPDNAGLQGDGCGALTNISHGNDANKRSIAQRGGVESVLNAMEKFLDDPKIQKQACWSLLTIAADTVAAQRTAADGAVGALIAAMVNFPESAAIQHYASWGLLNISMGSPALAKFVVDNGGVSVAQTAVNAHQGNSDVVQKATELIKHVDPYITKIDL</sequence>